<dbReference type="GO" id="GO:0016853">
    <property type="term" value="F:isomerase activity"/>
    <property type="evidence" value="ECO:0007669"/>
    <property type="project" value="UniProtKB-KW"/>
</dbReference>
<organism evidence="4 6">
    <name type="scientific">Pseudoalteromonas citrea</name>
    <dbReference type="NCBI Taxonomy" id="43655"/>
    <lineage>
        <taxon>Bacteria</taxon>
        <taxon>Pseudomonadati</taxon>
        <taxon>Pseudomonadota</taxon>
        <taxon>Gammaproteobacteria</taxon>
        <taxon>Alteromonadales</taxon>
        <taxon>Pseudoalteromonadaceae</taxon>
        <taxon>Pseudoalteromonas</taxon>
    </lineage>
</organism>
<dbReference type="EMBL" id="PNCL01000016">
    <property type="protein sequence ID" value="TMP61579.1"/>
    <property type="molecule type" value="Genomic_DNA"/>
</dbReference>
<reference evidence="5 6" key="2">
    <citation type="submission" date="2019-06" db="EMBL/GenBank/DDBJ databases">
        <title>Co-occurence of chitin degradation, pigmentation and bioactivity in marine Pseudoalteromonas.</title>
        <authorList>
            <person name="Sonnenschein E.C."/>
            <person name="Bech P.K."/>
        </authorList>
    </citation>
    <scope>NUCLEOTIDE SEQUENCE [LARGE SCALE GENOMIC DNA]</scope>
    <source>
        <strain evidence="6">S2231</strain>
        <strain evidence="3 5">S2233</strain>
    </source>
</reference>
<dbReference type="InterPro" id="IPR036663">
    <property type="entry name" value="Fumarylacetoacetase_C_sf"/>
</dbReference>
<dbReference type="Gene3D" id="3.90.850.10">
    <property type="entry name" value="Fumarylacetoacetase-like, C-terminal domain"/>
    <property type="match status" value="1"/>
</dbReference>
<dbReference type="AlphaFoldDB" id="A0A5S3XU89"/>
<dbReference type="OrthoDB" id="9805307at2"/>
<evidence type="ECO:0000313" key="6">
    <source>
        <dbReference type="Proteomes" id="UP000307706"/>
    </source>
</evidence>
<comment type="caution">
    <text evidence="4">The sequence shown here is derived from an EMBL/GenBank/DDBJ whole genome shotgun (WGS) entry which is preliminary data.</text>
</comment>
<proteinExistence type="predicted"/>
<dbReference type="GO" id="GO:0018773">
    <property type="term" value="F:acetylpyruvate hydrolase activity"/>
    <property type="evidence" value="ECO:0007669"/>
    <property type="project" value="TreeGrafter"/>
</dbReference>
<dbReference type="Pfam" id="PF01557">
    <property type="entry name" value="FAA_hydrolase"/>
    <property type="match status" value="1"/>
</dbReference>
<protein>
    <submittedName>
        <fullName evidence="4">Isomerase/hydrolase</fullName>
    </submittedName>
</protein>
<name>A0A5S3XU89_9GAMM</name>
<reference evidence="4" key="3">
    <citation type="submission" date="2019-09" db="EMBL/GenBank/DDBJ databases">
        <title>Co-occurence of chitin degradation, pigmentation and bioactivity in marine Pseudoalteromonas.</title>
        <authorList>
            <person name="Sonnenschein E.C."/>
            <person name="Bech P.K."/>
        </authorList>
    </citation>
    <scope>NUCLEOTIDE SEQUENCE</scope>
    <source>
        <strain evidence="4">S2231</strain>
    </source>
</reference>
<evidence type="ECO:0000313" key="4">
    <source>
        <dbReference type="EMBL" id="TMP61579.1"/>
    </source>
</evidence>
<evidence type="ECO:0000259" key="2">
    <source>
        <dbReference type="Pfam" id="PF01557"/>
    </source>
</evidence>
<feature type="domain" description="Fumarylacetoacetase-like C-terminal" evidence="2">
    <location>
        <begin position="19"/>
        <end position="208"/>
    </location>
</feature>
<dbReference type="EMBL" id="PNCK01000018">
    <property type="protein sequence ID" value="TMP45311.1"/>
    <property type="molecule type" value="Genomic_DNA"/>
</dbReference>
<evidence type="ECO:0000313" key="5">
    <source>
        <dbReference type="Proteomes" id="UP000305730"/>
    </source>
</evidence>
<dbReference type="SUPFAM" id="SSF56529">
    <property type="entry name" value="FAH"/>
    <property type="match status" value="1"/>
</dbReference>
<reference evidence="5 6" key="1">
    <citation type="submission" date="2017-12" db="EMBL/GenBank/DDBJ databases">
        <authorList>
            <person name="Paulsen S."/>
            <person name="Gram L.K."/>
        </authorList>
    </citation>
    <scope>NUCLEOTIDE SEQUENCE [LARGE SCALE GENOMIC DNA]</scope>
    <source>
        <strain evidence="4 6">S2231</strain>
        <strain evidence="3 5">S2233</strain>
    </source>
</reference>
<keyword evidence="1" id="KW-0479">Metal-binding</keyword>
<accession>A0A5S3XU89</accession>
<keyword evidence="5" id="KW-1185">Reference proteome</keyword>
<dbReference type="Proteomes" id="UP000307706">
    <property type="component" value="Unassembled WGS sequence"/>
</dbReference>
<dbReference type="Proteomes" id="UP000305730">
    <property type="component" value="Unassembled WGS sequence"/>
</dbReference>
<dbReference type="PANTHER" id="PTHR11820">
    <property type="entry name" value="ACYLPYRUVASE"/>
    <property type="match status" value="1"/>
</dbReference>
<keyword evidence="4" id="KW-0413">Isomerase</keyword>
<dbReference type="GO" id="GO:0046872">
    <property type="term" value="F:metal ion binding"/>
    <property type="evidence" value="ECO:0007669"/>
    <property type="project" value="UniProtKB-KW"/>
</dbReference>
<dbReference type="InterPro" id="IPR011234">
    <property type="entry name" value="Fumarylacetoacetase-like_C"/>
</dbReference>
<sequence>MLYQATWDDGRTIDLPMGKAVCVGRNYVAHAQELNNPIPDEPLLFMKPSSSFQAFDSEVKLREDLGQHHYEAELVILIGSVVDRDTVNYADAVIGVGLGLDLTLRSVQTRLKSQGLPWERAKAYDGSCALTPFTPVSKHHNLHNSEYRFWINGELKQQGDTSLMINSVEALIANISQVFSLYPGDIVMTGTPAGVGALAHGDKLQLQYENGEKYYSTAIIT</sequence>
<evidence type="ECO:0000256" key="1">
    <source>
        <dbReference type="ARBA" id="ARBA00022723"/>
    </source>
</evidence>
<gene>
    <name evidence="4" type="ORF">CWB96_03585</name>
    <name evidence="3" type="ORF">CWB97_05425</name>
</gene>
<dbReference type="PANTHER" id="PTHR11820:SF7">
    <property type="entry name" value="ACYLPYRUVASE FAHD1, MITOCHONDRIAL"/>
    <property type="match status" value="1"/>
</dbReference>
<keyword evidence="4" id="KW-0378">Hydrolase</keyword>
<evidence type="ECO:0000313" key="3">
    <source>
        <dbReference type="EMBL" id="TMP45311.1"/>
    </source>
</evidence>